<accession>C0PM70</accession>
<sequence length="51" mass="5663">MAKIRFGDVEMELDRCRSTYPVLVGLSTDCCIREPQSLQSTVMIIAATVLT</sequence>
<dbReference type="AlphaFoldDB" id="C0PM70"/>
<name>C0PM70_MAIZE</name>
<proteinExistence type="evidence at transcript level"/>
<dbReference type="EMBL" id="BT069389">
    <property type="protein sequence ID" value="ACN36286.1"/>
    <property type="molecule type" value="mRNA"/>
</dbReference>
<organism evidence="1">
    <name type="scientific">Zea mays</name>
    <name type="common">Maize</name>
    <dbReference type="NCBI Taxonomy" id="4577"/>
    <lineage>
        <taxon>Eukaryota</taxon>
        <taxon>Viridiplantae</taxon>
        <taxon>Streptophyta</taxon>
        <taxon>Embryophyta</taxon>
        <taxon>Tracheophyta</taxon>
        <taxon>Spermatophyta</taxon>
        <taxon>Magnoliopsida</taxon>
        <taxon>Liliopsida</taxon>
        <taxon>Poales</taxon>
        <taxon>Poaceae</taxon>
        <taxon>PACMAD clade</taxon>
        <taxon>Panicoideae</taxon>
        <taxon>Andropogonodae</taxon>
        <taxon>Andropogoneae</taxon>
        <taxon>Tripsacinae</taxon>
        <taxon>Zea</taxon>
    </lineage>
</organism>
<reference evidence="1" key="1">
    <citation type="journal article" date="2009" name="PLoS Genet.">
        <title>Sequencing, mapping, and analysis of 27,455 maize full-length cDNAs.</title>
        <authorList>
            <person name="Soderlund C."/>
            <person name="Descour A."/>
            <person name="Kudrna D."/>
            <person name="Bomhoff M."/>
            <person name="Boyd L."/>
            <person name="Currie J."/>
            <person name="Angelova A."/>
            <person name="Collura K."/>
            <person name="Wissotski M."/>
            <person name="Ashley E."/>
            <person name="Morrow D."/>
            <person name="Fernandes J."/>
            <person name="Walbot V."/>
            <person name="Yu Y."/>
        </authorList>
    </citation>
    <scope>NUCLEOTIDE SEQUENCE</scope>
    <source>
        <strain evidence="1">B73</strain>
    </source>
</reference>
<evidence type="ECO:0000313" key="1">
    <source>
        <dbReference type="EMBL" id="ACN36286.1"/>
    </source>
</evidence>
<protein>
    <submittedName>
        <fullName evidence="1">Uncharacterized protein</fullName>
    </submittedName>
</protein>